<dbReference type="AlphaFoldDB" id="A0A151XHZ3"/>
<gene>
    <name evidence="2" type="ORF">ALC60_00938</name>
</gene>
<feature type="region of interest" description="Disordered" evidence="1">
    <location>
        <begin position="30"/>
        <end position="51"/>
    </location>
</feature>
<organism evidence="2 3">
    <name type="scientific">Mycetomoellerius zeteki</name>
    <dbReference type="NCBI Taxonomy" id="64791"/>
    <lineage>
        <taxon>Eukaryota</taxon>
        <taxon>Metazoa</taxon>
        <taxon>Ecdysozoa</taxon>
        <taxon>Arthropoda</taxon>
        <taxon>Hexapoda</taxon>
        <taxon>Insecta</taxon>
        <taxon>Pterygota</taxon>
        <taxon>Neoptera</taxon>
        <taxon>Endopterygota</taxon>
        <taxon>Hymenoptera</taxon>
        <taxon>Apocrita</taxon>
        <taxon>Aculeata</taxon>
        <taxon>Formicoidea</taxon>
        <taxon>Formicidae</taxon>
        <taxon>Myrmicinae</taxon>
        <taxon>Mycetomoellerius</taxon>
    </lineage>
</organism>
<proteinExistence type="predicted"/>
<accession>A0A151XHZ3</accession>
<reference evidence="2 3" key="1">
    <citation type="submission" date="2015-09" db="EMBL/GenBank/DDBJ databases">
        <title>Trachymyrmex zeteki WGS genome.</title>
        <authorList>
            <person name="Nygaard S."/>
            <person name="Hu H."/>
            <person name="Boomsma J."/>
            <person name="Zhang G."/>
        </authorList>
    </citation>
    <scope>NUCLEOTIDE SEQUENCE [LARGE SCALE GENOMIC DNA]</scope>
    <source>
        <strain evidence="2">Tzet28-1</strain>
        <tissue evidence="2">Whole body</tissue>
    </source>
</reference>
<dbReference type="Proteomes" id="UP000075809">
    <property type="component" value="Unassembled WGS sequence"/>
</dbReference>
<sequence length="470" mass="51051">MEIEEQLINEVFKRPGLTVSNIESMSEFDDSQSNVFHDDSNSCNSSSNSRNTSRYEYFPHVEHGLAVAWGLPRVPLSRSGPPRDLHTRIRYPKGPAFSSEDVGPGVARPFQDSTPIVSVGEGNSDFKSRRLGAVRGTFGPFPCGDMEDRPPWVVGSRGAPSPPPPVRWGGSLGIRPLEVCDAGALAGVAAQCPGASGFGRPHAMGWGAIEIGSSDDKEEEKKKRTRGRPALNPANVGKYMAAHRAEEADKAKTRQMRRDYRIISDPEIAPSSASAKRAAERAAELVEEYERQPLEAIAAVATRELATLAKAVERSKNIKGDIVRDLWGVFSKLTAALTATLNRTAQGRNRPPPGESGAEGGGEAGKETPCPSPPLAQDPTPATRLRAGKRRPSGSSKRRMSKDNSLDRIANSLEGPMSFNIEQDKPASMGHLITLLLRDMNLELLDEVIFDTFKVINEAKKRIDKLIDNT</sequence>
<feature type="region of interest" description="Disordered" evidence="1">
    <location>
        <begin position="210"/>
        <end position="233"/>
    </location>
</feature>
<feature type="region of interest" description="Disordered" evidence="1">
    <location>
        <begin position="80"/>
        <end position="121"/>
    </location>
</feature>
<feature type="region of interest" description="Disordered" evidence="1">
    <location>
        <begin position="342"/>
        <end position="407"/>
    </location>
</feature>
<name>A0A151XHZ3_9HYME</name>
<keyword evidence="3" id="KW-1185">Reference proteome</keyword>
<evidence type="ECO:0000256" key="1">
    <source>
        <dbReference type="SAM" id="MobiDB-lite"/>
    </source>
</evidence>
<feature type="compositionally biased region" description="Low complexity" evidence="1">
    <location>
        <begin position="41"/>
        <end position="51"/>
    </location>
</feature>
<evidence type="ECO:0000313" key="2">
    <source>
        <dbReference type="EMBL" id="KYQ60026.1"/>
    </source>
</evidence>
<feature type="compositionally biased region" description="Basic residues" evidence="1">
    <location>
        <begin position="386"/>
        <end position="400"/>
    </location>
</feature>
<evidence type="ECO:0000313" key="3">
    <source>
        <dbReference type="Proteomes" id="UP000075809"/>
    </source>
</evidence>
<dbReference type="EMBL" id="KQ982101">
    <property type="protein sequence ID" value="KYQ60026.1"/>
    <property type="molecule type" value="Genomic_DNA"/>
</dbReference>
<protein>
    <submittedName>
        <fullName evidence="2">Uncharacterized protein</fullName>
    </submittedName>
</protein>